<evidence type="ECO:0000259" key="5">
    <source>
        <dbReference type="PROSITE" id="PS51790"/>
    </source>
</evidence>
<dbReference type="InterPro" id="IPR028427">
    <property type="entry name" value="Met_Sox_Rdtase_MsrB"/>
</dbReference>
<reference evidence="6" key="1">
    <citation type="submission" date="2022-05" db="EMBL/GenBank/DDBJ databases">
        <title>Brevundimonas albigilva TT17 genome sequence.</title>
        <authorList>
            <person name="Lee K."/>
            <person name="Son H."/>
        </authorList>
    </citation>
    <scope>NUCLEOTIDE SEQUENCE</scope>
    <source>
        <strain evidence="6">TT17</strain>
    </source>
</reference>
<organism evidence="6 7">
    <name type="scientific">Brevundimonas albigilva</name>
    <dbReference type="NCBI Taxonomy" id="1312364"/>
    <lineage>
        <taxon>Bacteria</taxon>
        <taxon>Pseudomonadati</taxon>
        <taxon>Pseudomonadota</taxon>
        <taxon>Alphaproteobacteria</taxon>
        <taxon>Caulobacterales</taxon>
        <taxon>Caulobacteraceae</taxon>
        <taxon>Brevundimonas</taxon>
    </lineage>
</organism>
<dbReference type="NCBIfam" id="TIGR00357">
    <property type="entry name" value="peptide-methionine (R)-S-oxide reductase MsrB"/>
    <property type="match status" value="1"/>
</dbReference>
<dbReference type="InterPro" id="IPR002579">
    <property type="entry name" value="Met_Sox_Rdtase_MsrB_dom"/>
</dbReference>
<dbReference type="PROSITE" id="PS51790">
    <property type="entry name" value="MSRB"/>
    <property type="match status" value="1"/>
</dbReference>
<keyword evidence="7" id="KW-1185">Reference proteome</keyword>
<evidence type="ECO:0000256" key="4">
    <source>
        <dbReference type="SAM" id="SignalP"/>
    </source>
</evidence>
<dbReference type="Gene3D" id="2.170.150.20">
    <property type="entry name" value="Peptide methionine sulfoxide reductase"/>
    <property type="match status" value="1"/>
</dbReference>
<keyword evidence="2 6" id="KW-0560">Oxidoreductase</keyword>
<dbReference type="InterPro" id="IPR006311">
    <property type="entry name" value="TAT_signal"/>
</dbReference>
<dbReference type="SUPFAM" id="SSF51316">
    <property type="entry name" value="Mss4-like"/>
    <property type="match status" value="1"/>
</dbReference>
<comment type="catalytic activity">
    <reaction evidence="3">
        <text>L-methionyl-[protein] + [thioredoxin]-disulfide + H2O = L-methionyl-(R)-S-oxide-[protein] + [thioredoxin]-dithiol</text>
        <dbReference type="Rhea" id="RHEA:24164"/>
        <dbReference type="Rhea" id="RHEA-COMP:10698"/>
        <dbReference type="Rhea" id="RHEA-COMP:10700"/>
        <dbReference type="Rhea" id="RHEA-COMP:12313"/>
        <dbReference type="Rhea" id="RHEA-COMP:12314"/>
        <dbReference type="ChEBI" id="CHEBI:15377"/>
        <dbReference type="ChEBI" id="CHEBI:16044"/>
        <dbReference type="ChEBI" id="CHEBI:29950"/>
        <dbReference type="ChEBI" id="CHEBI:45764"/>
        <dbReference type="ChEBI" id="CHEBI:50058"/>
        <dbReference type="EC" id="1.8.4.12"/>
    </reaction>
</comment>
<protein>
    <recommendedName>
        <fullName evidence="1">peptide-methionine (R)-S-oxide reductase</fullName>
        <ecNumber evidence="1">1.8.4.12</ecNumber>
    </recommendedName>
</protein>
<feature type="domain" description="MsrB" evidence="5">
    <location>
        <begin position="46"/>
        <end position="167"/>
    </location>
</feature>
<dbReference type="EC" id="1.8.4.12" evidence="1"/>
<name>A0ABY4SR48_9CAUL</name>
<evidence type="ECO:0000256" key="3">
    <source>
        <dbReference type="ARBA" id="ARBA00048488"/>
    </source>
</evidence>
<dbReference type="InterPro" id="IPR011057">
    <property type="entry name" value="Mss4-like_sf"/>
</dbReference>
<evidence type="ECO:0000313" key="7">
    <source>
        <dbReference type="Proteomes" id="UP001055429"/>
    </source>
</evidence>
<dbReference type="Pfam" id="PF01641">
    <property type="entry name" value="SelR"/>
    <property type="match status" value="1"/>
</dbReference>
<dbReference type="PROSITE" id="PS51318">
    <property type="entry name" value="TAT"/>
    <property type="match status" value="1"/>
</dbReference>
<proteinExistence type="predicted"/>
<evidence type="ECO:0000313" key="6">
    <source>
        <dbReference type="EMBL" id="URI16769.1"/>
    </source>
</evidence>
<dbReference type="PANTHER" id="PTHR10173:SF57">
    <property type="entry name" value="PEPTIDE-METHIONINE (R)-S-OXIDE REDUCTASE"/>
    <property type="match status" value="1"/>
</dbReference>
<feature type="signal peptide" evidence="4">
    <location>
        <begin position="1"/>
        <end position="28"/>
    </location>
</feature>
<dbReference type="RefSeq" id="WP_250202523.1">
    <property type="nucleotide sequence ID" value="NZ_CP097649.1"/>
</dbReference>
<gene>
    <name evidence="6" type="primary">msrB</name>
    <name evidence="6" type="ORF">M8231_07335</name>
</gene>
<evidence type="ECO:0000256" key="1">
    <source>
        <dbReference type="ARBA" id="ARBA00012499"/>
    </source>
</evidence>
<keyword evidence="4" id="KW-0732">Signal</keyword>
<accession>A0ABY4SR48</accession>
<evidence type="ECO:0000256" key="2">
    <source>
        <dbReference type="ARBA" id="ARBA00023002"/>
    </source>
</evidence>
<dbReference type="GO" id="GO:0033743">
    <property type="term" value="F:peptide-methionine (R)-S-oxide reductase activity"/>
    <property type="evidence" value="ECO:0007669"/>
    <property type="project" value="UniProtKB-EC"/>
</dbReference>
<dbReference type="PANTHER" id="PTHR10173">
    <property type="entry name" value="METHIONINE SULFOXIDE REDUCTASE"/>
    <property type="match status" value="1"/>
</dbReference>
<feature type="chain" id="PRO_5047193857" description="peptide-methionine (R)-S-oxide reductase" evidence="4">
    <location>
        <begin position="29"/>
        <end position="167"/>
    </location>
</feature>
<dbReference type="EMBL" id="CP097649">
    <property type="protein sequence ID" value="URI16769.1"/>
    <property type="molecule type" value="Genomic_DNA"/>
</dbReference>
<sequence>MEPIAPLHRRGLLTGAAALALSACSPQAADAGEAQYANSPYRRVTDADWRRRLGDDAWRVLRHEATERPYSSPLNDEHRRGTFVCKGCDLPLFRSGWKFDSRTGWPSFYTVIAANIGRKRDLAIGVPRTEYHCARCLGHQGHVFNDGPRPTGLRYCNNGAALKFVAA</sequence>
<dbReference type="Proteomes" id="UP001055429">
    <property type="component" value="Chromosome"/>
</dbReference>